<accession>A0A857A817</accession>
<evidence type="ECO:0000313" key="2">
    <source>
        <dbReference type="Proteomes" id="UP000424490"/>
    </source>
</evidence>
<proteinExistence type="predicted"/>
<sequence>MTRDADADAIQFDPDNFWADQPALPKQAESIDWETEEVREARVKDRLGREIKVLVLVKTMPQLSAQYNDTVCVAGLALDPLRWVRLYPVPFRYLAVENQFTKYALIKVKVRLSDGDPRFESLKIDATSIRVEDELDSRDGWKLRARYVEPVGEVSLCQLRRNIDDDDNGPSLGLVRPQCGSVKLQLETTPPETDKQAMKRQRILIRQELDLGGAFVDQGLIKLAEPPRLSGWFCFTCEGEPECTGHRLGFIDWEFAALQYNKKSLDIEGLKNLLVAKFETNPTAQGKDLRFFVGNLHDKVKRNAFQILGLYYPSTRAVLAERNCLF</sequence>
<dbReference type="EMBL" id="CP046315">
    <property type="protein sequence ID" value="QGS10167.1"/>
    <property type="molecule type" value="Genomic_DNA"/>
</dbReference>
<evidence type="ECO:0000313" key="1">
    <source>
        <dbReference type="EMBL" id="QGS10167.1"/>
    </source>
</evidence>
<name>A0A857A817_9ACTO</name>
<gene>
    <name evidence="1" type="ORF">FOC40_01250</name>
</gene>
<dbReference type="Proteomes" id="UP000424490">
    <property type="component" value="Chromosome"/>
</dbReference>
<dbReference type="AlphaFoldDB" id="A0A857A817"/>
<protein>
    <submittedName>
        <fullName evidence="1">Uncharacterized protein</fullName>
    </submittedName>
</protein>
<organism evidence="1 2">
    <name type="scientific">Schaalia odontolytica</name>
    <dbReference type="NCBI Taxonomy" id="1660"/>
    <lineage>
        <taxon>Bacteria</taxon>
        <taxon>Bacillati</taxon>
        <taxon>Actinomycetota</taxon>
        <taxon>Actinomycetes</taxon>
        <taxon>Actinomycetales</taxon>
        <taxon>Actinomycetaceae</taxon>
        <taxon>Schaalia</taxon>
    </lineage>
</organism>
<reference evidence="1 2" key="1">
    <citation type="submission" date="2019-11" db="EMBL/GenBank/DDBJ databases">
        <title>FDA dAtabase for Regulatory Grade micrObial Sequences (FDA-ARGOS): Supporting development and validation of Infectious Disease Dx tests.</title>
        <authorList>
            <person name="Stonesifer R."/>
            <person name="Tallon L."/>
            <person name="Sadzewicz L."/>
            <person name="Vavikolanu K."/>
            <person name="Mehta A."/>
            <person name="Aluvathingal J."/>
            <person name="Nadendla S."/>
            <person name="Myers T."/>
            <person name="Yan Y."/>
            <person name="Sichtig H."/>
        </authorList>
    </citation>
    <scope>NUCLEOTIDE SEQUENCE [LARGE SCALE GENOMIC DNA]</scope>
    <source>
        <strain evidence="1 2">FDAARGOS_732</strain>
    </source>
</reference>
<dbReference type="RefSeq" id="WP_004565386.1">
    <property type="nucleotide sequence ID" value="NZ_CP046315.1"/>
</dbReference>